<feature type="chain" id="PRO_5027099017" description="BON domain-containing protein" evidence="1">
    <location>
        <begin position="22"/>
        <end position="119"/>
    </location>
</feature>
<protein>
    <recommendedName>
        <fullName evidence="2">BON domain-containing protein</fullName>
    </recommendedName>
</protein>
<organism evidence="3 4">
    <name type="scientific">Usitatibacter palustris</name>
    <dbReference type="NCBI Taxonomy" id="2732487"/>
    <lineage>
        <taxon>Bacteria</taxon>
        <taxon>Pseudomonadati</taxon>
        <taxon>Pseudomonadota</taxon>
        <taxon>Betaproteobacteria</taxon>
        <taxon>Nitrosomonadales</taxon>
        <taxon>Usitatibacteraceae</taxon>
        <taxon>Usitatibacter</taxon>
    </lineage>
</organism>
<dbReference type="RefSeq" id="WP_171163599.1">
    <property type="nucleotide sequence ID" value="NZ_CP053073.1"/>
</dbReference>
<dbReference type="Proteomes" id="UP000503096">
    <property type="component" value="Chromosome"/>
</dbReference>
<dbReference type="KEGG" id="upl:DSM104440_02733"/>
<dbReference type="InterPro" id="IPR007055">
    <property type="entry name" value="BON_dom"/>
</dbReference>
<evidence type="ECO:0000259" key="2">
    <source>
        <dbReference type="PROSITE" id="PS50914"/>
    </source>
</evidence>
<keyword evidence="1" id="KW-0732">Signal</keyword>
<feature type="signal peptide" evidence="1">
    <location>
        <begin position="1"/>
        <end position="21"/>
    </location>
</feature>
<dbReference type="EMBL" id="CP053073">
    <property type="protein sequence ID" value="QJR15907.1"/>
    <property type="molecule type" value="Genomic_DNA"/>
</dbReference>
<dbReference type="Gene3D" id="3.30.1340.30">
    <property type="match status" value="1"/>
</dbReference>
<keyword evidence="4" id="KW-1185">Reference proteome</keyword>
<evidence type="ECO:0000313" key="4">
    <source>
        <dbReference type="Proteomes" id="UP000503096"/>
    </source>
</evidence>
<dbReference type="AlphaFoldDB" id="A0A6M4HD38"/>
<dbReference type="PROSITE" id="PS50914">
    <property type="entry name" value="BON"/>
    <property type="match status" value="1"/>
</dbReference>
<accession>A0A6M4HD38</accession>
<feature type="domain" description="BON" evidence="2">
    <location>
        <begin position="48"/>
        <end position="115"/>
    </location>
</feature>
<proteinExistence type="predicted"/>
<evidence type="ECO:0000313" key="3">
    <source>
        <dbReference type="EMBL" id="QJR15907.1"/>
    </source>
</evidence>
<name>A0A6M4HD38_9PROT</name>
<reference evidence="3 4" key="1">
    <citation type="submission" date="2020-04" db="EMBL/GenBank/DDBJ databases">
        <title>Usitatibacter rugosus gen. nov., sp. nov. and Usitatibacter palustris sp. nov., novel members of Usitatibacteraceae fam. nov. within the order Nitrosomonadales isolated from soil.</title>
        <authorList>
            <person name="Huber K.J."/>
            <person name="Neumann-Schaal M."/>
            <person name="Geppert A."/>
            <person name="Luckner M."/>
            <person name="Wanner G."/>
            <person name="Overmann J."/>
        </authorList>
    </citation>
    <scope>NUCLEOTIDE SEQUENCE [LARGE SCALE GENOMIC DNA]</scope>
    <source>
        <strain evidence="3 4">Swamp67</strain>
    </source>
</reference>
<dbReference type="InParanoid" id="A0A6M4HD38"/>
<sequence length="119" mass="12508">MKRTSLLLSAALLAASTFTLANEADSKNGLTVYAVQNPDMVVTGARIRDAGITDATINALRNNPNLTGHIAVETVDGTVKLQGVLATPSQARSALRTVSKVDGVAGVQPELRTVIFRSY</sequence>
<evidence type="ECO:0000256" key="1">
    <source>
        <dbReference type="SAM" id="SignalP"/>
    </source>
</evidence>
<gene>
    <name evidence="3" type="ORF">DSM104440_02733</name>
</gene>
<dbReference type="Pfam" id="PF04972">
    <property type="entry name" value="BON"/>
    <property type="match status" value="1"/>
</dbReference>